<name>A0A7R9GHN1_9CRUS</name>
<keyword evidence="3" id="KW-0949">S-adenosyl-L-methionine</keyword>
<evidence type="ECO:0000256" key="1">
    <source>
        <dbReference type="ARBA" id="ARBA00022603"/>
    </source>
</evidence>
<gene>
    <name evidence="11" type="ORF">NMOB1V02_LOCUS8478</name>
</gene>
<proteinExistence type="predicted"/>
<feature type="domain" description="MYND-type" evidence="10">
    <location>
        <begin position="275"/>
        <end position="313"/>
    </location>
</feature>
<protein>
    <recommendedName>
        <fullName evidence="13">SET and MYND domain-containing protein 4</fullName>
    </recommendedName>
</protein>
<sequence length="632" mass="70833">MEACTADGTFHKFLAEIKELKIDDKLAEALNNSSKPTNPGETSAQIAAQKLNKCLSTLLSCEFRTFDTLRRVRDQHRRHGASPPSLGGKSDVDANNARAIGNQLYAQRRFRDAIEMYGKGLRLSVSTASLALTFASRSAAFFEQRRYEDCLRDIDRAIDHGYPDTKRYRLDERRAKCLTLLGTGISANNDPFLLRQQQAPPDGFVGAAWIGDKPNLSHGRNARYPQMGDCLRVVADSGGAGRRIIAAKDIIPGQILVVDDPYVSCLESKAEGTHCHQCFEYSDSMIPCHNCSTVMFCSEQCRTAAETYHKRECPILHFLQFDQSLPVRNDVFRLFSSRSLDYFLHNESQVRSAIQDVHIGRLRGPVPPCDPDCLANFFALTNHIEAADSNSLFKSACLGVYLTHCLELTDFFLGDDVASYDRIRFYIAQLIVSASLVLATNSYLVKEVRLNVKNAWESDSEGVASACYPVTSYFNHACFPNAVRDYCRKAMVIMSVMEIPAGTEVTVLYGYHFTKFPKADRQVYLRDNYNFDCKCVACDGDWPVLEETETREFDCARLCQKCNATLSNEEMESSVNCKECGAELDETARELAMRWRDVMQIVNGARESSAVGAGDTDTCSKAYWKRAIEVLK</sequence>
<dbReference type="Gene3D" id="2.170.270.10">
    <property type="entry name" value="SET domain"/>
    <property type="match status" value="1"/>
</dbReference>
<evidence type="ECO:0000256" key="2">
    <source>
        <dbReference type="ARBA" id="ARBA00022679"/>
    </source>
</evidence>
<evidence type="ECO:0000256" key="5">
    <source>
        <dbReference type="ARBA" id="ARBA00022771"/>
    </source>
</evidence>
<evidence type="ECO:0000313" key="11">
    <source>
        <dbReference type="EMBL" id="CAD7280821.1"/>
    </source>
</evidence>
<keyword evidence="12" id="KW-1185">Reference proteome</keyword>
<dbReference type="SUPFAM" id="SSF144232">
    <property type="entry name" value="HIT/MYND zinc finger-like"/>
    <property type="match status" value="1"/>
</dbReference>
<feature type="non-terminal residue" evidence="11">
    <location>
        <position position="632"/>
    </location>
</feature>
<dbReference type="Pfam" id="PF00856">
    <property type="entry name" value="SET"/>
    <property type="match status" value="1"/>
</dbReference>
<dbReference type="SUPFAM" id="SSF48452">
    <property type="entry name" value="TPR-like"/>
    <property type="match status" value="1"/>
</dbReference>
<evidence type="ECO:0008006" key="13">
    <source>
        <dbReference type="Google" id="ProtNLM"/>
    </source>
</evidence>
<dbReference type="InterPro" id="IPR046341">
    <property type="entry name" value="SET_dom_sf"/>
</dbReference>
<dbReference type="PROSITE" id="PS50865">
    <property type="entry name" value="ZF_MYND_2"/>
    <property type="match status" value="1"/>
</dbReference>
<keyword evidence="2" id="KW-0808">Transferase</keyword>
<dbReference type="EMBL" id="CAJPEX010002425">
    <property type="protein sequence ID" value="CAG0920973.1"/>
    <property type="molecule type" value="Genomic_DNA"/>
</dbReference>
<accession>A0A7R9GHN1</accession>
<dbReference type="InterPro" id="IPR001214">
    <property type="entry name" value="SET_dom"/>
</dbReference>
<keyword evidence="1" id="KW-0489">Methyltransferase</keyword>
<feature type="domain" description="SET" evidence="9">
    <location>
        <begin position="229"/>
        <end position="510"/>
    </location>
</feature>
<evidence type="ECO:0000259" key="9">
    <source>
        <dbReference type="PROSITE" id="PS50280"/>
    </source>
</evidence>
<dbReference type="InterPro" id="IPR052097">
    <property type="entry name" value="SET-MYND_domain_protein"/>
</dbReference>
<dbReference type="GO" id="GO:0042826">
    <property type="term" value="F:histone deacetylase binding"/>
    <property type="evidence" value="ECO:0007669"/>
    <property type="project" value="TreeGrafter"/>
</dbReference>
<dbReference type="PROSITE" id="PS50280">
    <property type="entry name" value="SET"/>
    <property type="match status" value="1"/>
</dbReference>
<dbReference type="InterPro" id="IPR002893">
    <property type="entry name" value="Znf_MYND"/>
</dbReference>
<dbReference type="GO" id="GO:0005634">
    <property type="term" value="C:nucleus"/>
    <property type="evidence" value="ECO:0007669"/>
    <property type="project" value="TreeGrafter"/>
</dbReference>
<dbReference type="GO" id="GO:0008170">
    <property type="term" value="F:N-methyltransferase activity"/>
    <property type="evidence" value="ECO:0007669"/>
    <property type="project" value="UniProtKB-ARBA"/>
</dbReference>
<dbReference type="EMBL" id="OA884462">
    <property type="protein sequence ID" value="CAD7280821.1"/>
    <property type="molecule type" value="Genomic_DNA"/>
</dbReference>
<dbReference type="Pfam" id="PF01753">
    <property type="entry name" value="zf-MYND"/>
    <property type="match status" value="1"/>
</dbReference>
<evidence type="ECO:0000259" key="10">
    <source>
        <dbReference type="PROSITE" id="PS50865"/>
    </source>
</evidence>
<dbReference type="GO" id="GO:0008757">
    <property type="term" value="F:S-adenosylmethionine-dependent methyltransferase activity"/>
    <property type="evidence" value="ECO:0007669"/>
    <property type="project" value="UniProtKB-ARBA"/>
</dbReference>
<dbReference type="GO" id="GO:0008270">
    <property type="term" value="F:zinc ion binding"/>
    <property type="evidence" value="ECO:0007669"/>
    <property type="project" value="UniProtKB-KW"/>
</dbReference>
<evidence type="ECO:0000256" key="8">
    <source>
        <dbReference type="SAM" id="MobiDB-lite"/>
    </source>
</evidence>
<evidence type="ECO:0000313" key="12">
    <source>
        <dbReference type="Proteomes" id="UP000678499"/>
    </source>
</evidence>
<dbReference type="Gene3D" id="1.25.40.10">
    <property type="entry name" value="Tetratricopeptide repeat domain"/>
    <property type="match status" value="1"/>
</dbReference>
<dbReference type="GO" id="GO:0032259">
    <property type="term" value="P:methylation"/>
    <property type="evidence" value="ECO:0007669"/>
    <property type="project" value="UniProtKB-KW"/>
</dbReference>
<dbReference type="Proteomes" id="UP000678499">
    <property type="component" value="Unassembled WGS sequence"/>
</dbReference>
<keyword evidence="5 7" id="KW-0863">Zinc-finger</keyword>
<dbReference type="SUPFAM" id="SSF82199">
    <property type="entry name" value="SET domain"/>
    <property type="match status" value="1"/>
</dbReference>
<evidence type="ECO:0000256" key="3">
    <source>
        <dbReference type="ARBA" id="ARBA00022691"/>
    </source>
</evidence>
<dbReference type="OrthoDB" id="5945798at2759"/>
<dbReference type="GO" id="GO:0008276">
    <property type="term" value="F:protein methyltransferase activity"/>
    <property type="evidence" value="ECO:0007669"/>
    <property type="project" value="UniProtKB-ARBA"/>
</dbReference>
<dbReference type="AlphaFoldDB" id="A0A7R9GHN1"/>
<keyword evidence="4" id="KW-0479">Metal-binding</keyword>
<keyword evidence="6" id="KW-0862">Zinc</keyword>
<dbReference type="GO" id="GO:0005737">
    <property type="term" value="C:cytoplasm"/>
    <property type="evidence" value="ECO:0007669"/>
    <property type="project" value="TreeGrafter"/>
</dbReference>
<evidence type="ECO:0000256" key="4">
    <source>
        <dbReference type="ARBA" id="ARBA00022723"/>
    </source>
</evidence>
<dbReference type="PANTHER" id="PTHR46165">
    <property type="entry name" value="SET AND MYND DOMAIN-CONTAINING PROTEIN 4"/>
    <property type="match status" value="1"/>
</dbReference>
<dbReference type="Gene3D" id="6.10.140.2220">
    <property type="match status" value="1"/>
</dbReference>
<reference evidence="11" key="1">
    <citation type="submission" date="2020-11" db="EMBL/GenBank/DDBJ databases">
        <authorList>
            <person name="Tran Van P."/>
        </authorList>
    </citation>
    <scope>NUCLEOTIDE SEQUENCE</scope>
</reference>
<organism evidence="11">
    <name type="scientific">Notodromas monacha</name>
    <dbReference type="NCBI Taxonomy" id="399045"/>
    <lineage>
        <taxon>Eukaryota</taxon>
        <taxon>Metazoa</taxon>
        <taxon>Ecdysozoa</taxon>
        <taxon>Arthropoda</taxon>
        <taxon>Crustacea</taxon>
        <taxon>Oligostraca</taxon>
        <taxon>Ostracoda</taxon>
        <taxon>Podocopa</taxon>
        <taxon>Podocopida</taxon>
        <taxon>Cypridocopina</taxon>
        <taxon>Cypridoidea</taxon>
        <taxon>Cyprididae</taxon>
        <taxon>Notodromas</taxon>
    </lineage>
</organism>
<dbReference type="PANTHER" id="PTHR46165:SF6">
    <property type="entry name" value="SET AND MYND DOMAIN-CONTAINING PROTEIN 4-LIKE PROTEIN"/>
    <property type="match status" value="1"/>
</dbReference>
<feature type="region of interest" description="Disordered" evidence="8">
    <location>
        <begin position="74"/>
        <end position="94"/>
    </location>
</feature>
<dbReference type="Gene3D" id="1.10.220.160">
    <property type="match status" value="1"/>
</dbReference>
<evidence type="ECO:0000256" key="6">
    <source>
        <dbReference type="ARBA" id="ARBA00022833"/>
    </source>
</evidence>
<evidence type="ECO:0000256" key="7">
    <source>
        <dbReference type="PROSITE-ProRule" id="PRU00134"/>
    </source>
</evidence>
<dbReference type="InterPro" id="IPR011990">
    <property type="entry name" value="TPR-like_helical_dom_sf"/>
</dbReference>